<dbReference type="Proteomes" id="UP000245910">
    <property type="component" value="Chromosome IIII"/>
</dbReference>
<accession>A0A2L2T3X5</accession>
<keyword evidence="3 5" id="KW-0326">Glycosidase</keyword>
<dbReference type="FunFam" id="3.20.20.80:FF:000018">
    <property type="entry name" value="Beta-galactosidase"/>
    <property type="match status" value="1"/>
</dbReference>
<dbReference type="Gene3D" id="2.70.98.10">
    <property type="match status" value="1"/>
</dbReference>
<evidence type="ECO:0000256" key="5">
    <source>
        <dbReference type="RuleBase" id="RU361154"/>
    </source>
</evidence>
<reference evidence="8" key="1">
    <citation type="submission" date="2014-10" db="EMBL/GenBank/DDBJ databases">
        <authorList>
            <person name="King R."/>
        </authorList>
    </citation>
    <scope>NUCLEOTIDE SEQUENCE [LARGE SCALE GENOMIC DNA]</scope>
    <source>
        <strain evidence="8">A3/5</strain>
    </source>
</reference>
<dbReference type="Pfam" id="PF02836">
    <property type="entry name" value="Glyco_hydro_2_C"/>
    <property type="match status" value="1"/>
</dbReference>
<dbReference type="InterPro" id="IPR006101">
    <property type="entry name" value="Glyco_hydro_2"/>
</dbReference>
<dbReference type="Gene3D" id="3.20.20.80">
    <property type="entry name" value="Glycosidases"/>
    <property type="match status" value="1"/>
</dbReference>
<dbReference type="InterPro" id="IPR013783">
    <property type="entry name" value="Ig-like_fold"/>
</dbReference>
<dbReference type="GO" id="GO:0009341">
    <property type="term" value="C:beta-galactosidase complex"/>
    <property type="evidence" value="ECO:0007669"/>
    <property type="project" value="InterPro"/>
</dbReference>
<dbReference type="Pfam" id="PF16353">
    <property type="entry name" value="LacZ_4"/>
    <property type="match status" value="1"/>
</dbReference>
<dbReference type="GO" id="GO:0005990">
    <property type="term" value="P:lactose catabolic process"/>
    <property type="evidence" value="ECO:0007669"/>
    <property type="project" value="TreeGrafter"/>
</dbReference>
<organism evidence="7 8">
    <name type="scientific">Fusarium venenatum</name>
    <dbReference type="NCBI Taxonomy" id="56646"/>
    <lineage>
        <taxon>Eukaryota</taxon>
        <taxon>Fungi</taxon>
        <taxon>Dikarya</taxon>
        <taxon>Ascomycota</taxon>
        <taxon>Pezizomycotina</taxon>
        <taxon>Sordariomycetes</taxon>
        <taxon>Hypocreomycetidae</taxon>
        <taxon>Hypocreales</taxon>
        <taxon>Nectriaceae</taxon>
        <taxon>Fusarium</taxon>
    </lineage>
</organism>
<dbReference type="InterPro" id="IPR011013">
    <property type="entry name" value="Gal_mutarotase_sf_dom"/>
</dbReference>
<dbReference type="InterPro" id="IPR006102">
    <property type="entry name" value="Ig-like_GH2"/>
</dbReference>
<protein>
    <recommendedName>
        <fullName evidence="4">Lactase</fullName>
    </recommendedName>
</protein>
<evidence type="ECO:0000313" key="7">
    <source>
        <dbReference type="EMBL" id="CEI39959.1"/>
    </source>
</evidence>
<dbReference type="PANTHER" id="PTHR46323">
    <property type="entry name" value="BETA-GALACTOSIDASE"/>
    <property type="match status" value="1"/>
</dbReference>
<dbReference type="Pfam" id="PF02837">
    <property type="entry name" value="Glyco_hydro_2_N"/>
    <property type="match status" value="1"/>
</dbReference>
<dbReference type="PANTHER" id="PTHR46323:SF1">
    <property type="entry name" value="LACTASE"/>
    <property type="match status" value="1"/>
</dbReference>
<dbReference type="Gene3D" id="2.60.120.260">
    <property type="entry name" value="Galactose-binding domain-like"/>
    <property type="match status" value="1"/>
</dbReference>
<dbReference type="PROSITE" id="PS00608">
    <property type="entry name" value="GLYCOSYL_HYDROL_F2_2"/>
    <property type="match status" value="1"/>
</dbReference>
<dbReference type="InterPro" id="IPR023232">
    <property type="entry name" value="Glyco_hydro_2_AS"/>
</dbReference>
<dbReference type="InterPro" id="IPR004199">
    <property type="entry name" value="B-gal_small/dom_5"/>
</dbReference>
<evidence type="ECO:0000259" key="6">
    <source>
        <dbReference type="SMART" id="SM01038"/>
    </source>
</evidence>
<dbReference type="STRING" id="56646.A0A2L2T3X5"/>
<dbReference type="SUPFAM" id="SSF49785">
    <property type="entry name" value="Galactose-binding domain-like"/>
    <property type="match status" value="1"/>
</dbReference>
<dbReference type="Gene3D" id="2.60.40.10">
    <property type="entry name" value="Immunoglobulins"/>
    <property type="match status" value="2"/>
</dbReference>
<feature type="domain" description="Beta galactosidase small chain/" evidence="6">
    <location>
        <begin position="780"/>
        <end position="1058"/>
    </location>
</feature>
<keyword evidence="8" id="KW-1185">Reference proteome</keyword>
<sequence>MKSAILRLAIHLTRPHSSGQYHLCSLTAETPNLNMDSSQKKPDYENLEVIQRNRLPARAYWLPPSHLVLNGTWDFQYAPTPLEASEYPPTDSKSDVKWSPINVPGHWQLQGYGHPHYTNVQFPFPSAPPFIPTENPTGTYRRNFKVPAEWDSNSQLRLRFDGVDSAYHVWLNEEFVGYSQGSRNAAEFDVTSLVKKGEENDLVVRVYQWCEASYIEDQDQWWLSGIFRDVTLFAFPGEARIEDFFVKTNLDAQYQDAILDVDITLRQPEDDSPVELSLVLRDGDTQIASTGKALKDKDTALKFQMPVANPKKWTAESPYLYQLEITLKAPNTSVIQKITQNVGFRKVELKNSLITVNGSPILLRGANRHDHHPLHGRAVPYDFLKQDLLLMKQHNINALRTSHYPGQPWLYDLADELGFWVMDEADLECHGFYDVVTQHVEPPPYLDYEGSKEEFFPKAAQFTSDNPEWHDSYLDRMVQMVQRDKNHPSIFSWSLGNESFYGVNHVAMIEYARSVDDRLIHYEGDIKAQLTDMYSYMYPDQDRLKRHVEIDGIEDGKWQKPVILCEYAHAMGNGPGGLDDYQDAFRKYERLQGGFIWEWANHGLLHKDGYYAYGGDFGDQPNDSTFVMDGLVNSEHKPTPGLTELKKVFQPVKFEFKSGKVLITNEYDFIGLGHLEGEFSVQAVGNKVSLLESGKVEIPEVKPWETAELSLPDLTQYQAHDEEVFLHISFNLKEATKWASASHKIAWFQHKISIDKELTTPAFSATAQAIDVKESRTGVEVSGGKWAIKFDRVRGYITKWSHGTDLLEIDTATRAAIYPCFWRAPTDNDKDSAVNVWKDYGVHRMTSQLRSFQVQKATDSVTVKTVTYLAPPVLGWGYDITTNYQISSDGIVSIKLDLQPKGVFPKDIPRLGLNLRLPKKLNQVDWFGRGPGESYPDKKHSQAIGIWSSSIDGLEVPYDVPQGHGNRMDTRWVRVVDADGHGIRASRRDQSTFDWTGSRLSDETIEKAKHPCDLVREEATLLNLSAKVAGVGSATCGPGVREDLKVKVEPISYEFILEKL</sequence>
<dbReference type="InterPro" id="IPR032312">
    <property type="entry name" value="LacZ_4"/>
</dbReference>
<dbReference type="SUPFAM" id="SSF51445">
    <property type="entry name" value="(Trans)glycosidases"/>
    <property type="match status" value="1"/>
</dbReference>
<dbReference type="Pfam" id="PF02929">
    <property type="entry name" value="Bgal_small_N"/>
    <property type="match status" value="1"/>
</dbReference>
<dbReference type="Pfam" id="PF00703">
    <property type="entry name" value="Glyco_hydro_2"/>
    <property type="match status" value="1"/>
</dbReference>
<keyword evidence="2 5" id="KW-0378">Hydrolase</keyword>
<dbReference type="InterPro" id="IPR006104">
    <property type="entry name" value="Glyco_hydro_2_N"/>
</dbReference>
<evidence type="ECO:0000256" key="4">
    <source>
        <dbReference type="ARBA" id="ARBA00032230"/>
    </source>
</evidence>
<dbReference type="AlphaFoldDB" id="A0A2L2T3X5"/>
<comment type="similarity">
    <text evidence="1 5">Belongs to the glycosyl hydrolase 2 family.</text>
</comment>
<dbReference type="GO" id="GO:0004565">
    <property type="term" value="F:beta-galactosidase activity"/>
    <property type="evidence" value="ECO:0007669"/>
    <property type="project" value="InterPro"/>
</dbReference>
<dbReference type="InterPro" id="IPR050347">
    <property type="entry name" value="Bact_Beta-galactosidase"/>
</dbReference>
<dbReference type="SMART" id="SM01038">
    <property type="entry name" value="Bgal_small_N"/>
    <property type="match status" value="1"/>
</dbReference>
<dbReference type="SUPFAM" id="SSF49303">
    <property type="entry name" value="beta-Galactosidase/glucuronidase domain"/>
    <property type="match status" value="2"/>
</dbReference>
<evidence type="ECO:0000256" key="2">
    <source>
        <dbReference type="ARBA" id="ARBA00022801"/>
    </source>
</evidence>
<dbReference type="InterPro" id="IPR017853">
    <property type="entry name" value="GH"/>
</dbReference>
<dbReference type="PROSITE" id="PS00719">
    <property type="entry name" value="GLYCOSYL_HYDROL_F2_1"/>
    <property type="match status" value="1"/>
</dbReference>
<dbReference type="GO" id="GO:0030246">
    <property type="term" value="F:carbohydrate binding"/>
    <property type="evidence" value="ECO:0007669"/>
    <property type="project" value="InterPro"/>
</dbReference>
<dbReference type="PRINTS" id="PR00132">
    <property type="entry name" value="GLHYDRLASE2"/>
</dbReference>
<evidence type="ECO:0000256" key="1">
    <source>
        <dbReference type="ARBA" id="ARBA00007401"/>
    </source>
</evidence>
<evidence type="ECO:0000256" key="3">
    <source>
        <dbReference type="ARBA" id="ARBA00023295"/>
    </source>
</evidence>
<dbReference type="InterPro" id="IPR023230">
    <property type="entry name" value="Glyco_hydro_2_CS"/>
</dbReference>
<proteinExistence type="inferred from homology"/>
<name>A0A2L2T3X5_9HYPO</name>
<dbReference type="InterPro" id="IPR014718">
    <property type="entry name" value="GH-type_carb-bd"/>
</dbReference>
<dbReference type="EMBL" id="LN649232">
    <property type="protein sequence ID" value="CEI39959.1"/>
    <property type="molecule type" value="Genomic_DNA"/>
</dbReference>
<dbReference type="InterPro" id="IPR006103">
    <property type="entry name" value="Glyco_hydro_2_cat"/>
</dbReference>
<dbReference type="InterPro" id="IPR036156">
    <property type="entry name" value="Beta-gal/glucu_dom_sf"/>
</dbReference>
<evidence type="ECO:0000313" key="8">
    <source>
        <dbReference type="Proteomes" id="UP000245910"/>
    </source>
</evidence>
<dbReference type="SUPFAM" id="SSF74650">
    <property type="entry name" value="Galactose mutarotase-like"/>
    <property type="match status" value="1"/>
</dbReference>
<dbReference type="InterPro" id="IPR008979">
    <property type="entry name" value="Galactose-bd-like_sf"/>
</dbReference>